<dbReference type="EMBL" id="JBANRG010000066">
    <property type="protein sequence ID" value="KAK7440809.1"/>
    <property type="molecule type" value="Genomic_DNA"/>
</dbReference>
<proteinExistence type="predicted"/>
<feature type="transmembrane region" description="Helical" evidence="2">
    <location>
        <begin position="216"/>
        <end position="237"/>
    </location>
</feature>
<gene>
    <name evidence="3" type="ORF">VKT23_016887</name>
</gene>
<feature type="transmembrane region" description="Helical" evidence="2">
    <location>
        <begin position="125"/>
        <end position="147"/>
    </location>
</feature>
<feature type="region of interest" description="Disordered" evidence="1">
    <location>
        <begin position="301"/>
        <end position="346"/>
    </location>
</feature>
<feature type="transmembrane region" description="Helical" evidence="2">
    <location>
        <begin position="6"/>
        <end position="31"/>
    </location>
</feature>
<feature type="transmembrane region" description="Helical" evidence="2">
    <location>
        <begin position="243"/>
        <end position="267"/>
    </location>
</feature>
<evidence type="ECO:0000313" key="3">
    <source>
        <dbReference type="EMBL" id="KAK7440809.1"/>
    </source>
</evidence>
<evidence type="ECO:0000313" key="4">
    <source>
        <dbReference type="Proteomes" id="UP001498398"/>
    </source>
</evidence>
<accession>A0ABR1IVY4</accession>
<keyword evidence="4" id="KW-1185">Reference proteome</keyword>
<keyword evidence="2" id="KW-1133">Transmembrane helix</keyword>
<reference evidence="3 4" key="1">
    <citation type="submission" date="2024-01" db="EMBL/GenBank/DDBJ databases">
        <title>A draft genome for the cacao thread blight pathogen Marasmiellus scandens.</title>
        <authorList>
            <person name="Baruah I.K."/>
            <person name="Leung J."/>
            <person name="Bukari Y."/>
            <person name="Amoako-Attah I."/>
            <person name="Meinhardt L.W."/>
            <person name="Bailey B.A."/>
            <person name="Cohen S.P."/>
        </authorList>
    </citation>
    <scope>NUCLEOTIDE SEQUENCE [LARGE SCALE GENOMIC DNA]</scope>
    <source>
        <strain evidence="3 4">GH-19</strain>
    </source>
</reference>
<feature type="transmembrane region" description="Helical" evidence="2">
    <location>
        <begin position="167"/>
        <end position="195"/>
    </location>
</feature>
<evidence type="ECO:0000256" key="1">
    <source>
        <dbReference type="SAM" id="MobiDB-lite"/>
    </source>
</evidence>
<feature type="compositionally biased region" description="Polar residues" evidence="1">
    <location>
        <begin position="336"/>
        <end position="346"/>
    </location>
</feature>
<feature type="transmembrane region" description="Helical" evidence="2">
    <location>
        <begin position="93"/>
        <end position="118"/>
    </location>
</feature>
<sequence>MVVTPPVATFISFFCETMLHGMYTVLFLTLLHSFWRVTYLRHHSDELMSIKALTVVLYFVTTVHLAIAFRQYLYAFVVNNDANQVFEHVGDATLTLIQLGIEFTNSFFADSILIWRVWVLFNRRYIVIAVPVMLLLGSTSSAYIFLWKASKIKGSTSDFFEIFTPDLQNWSIVSATCTILTNLLSTGLIAGRIWYHNRLMERAMGNPAMTRKYQTILLTFLESGALYSLAWIILMILDLVGSAAIITILDIIAQLTGIVPTVIVLLISRSIDYASYSEQTYSLNSTHLAYIQPPARGLQFPNNSGSVEERGSDPSIALNDIPPPRNKDKMPWRGSYPSSSFGIQTV</sequence>
<keyword evidence="2" id="KW-0472">Membrane</keyword>
<comment type="caution">
    <text evidence="3">The sequence shown here is derived from an EMBL/GenBank/DDBJ whole genome shotgun (WGS) entry which is preliminary data.</text>
</comment>
<keyword evidence="2" id="KW-0812">Transmembrane</keyword>
<organism evidence="3 4">
    <name type="scientific">Marasmiellus scandens</name>
    <dbReference type="NCBI Taxonomy" id="2682957"/>
    <lineage>
        <taxon>Eukaryota</taxon>
        <taxon>Fungi</taxon>
        <taxon>Dikarya</taxon>
        <taxon>Basidiomycota</taxon>
        <taxon>Agaricomycotina</taxon>
        <taxon>Agaricomycetes</taxon>
        <taxon>Agaricomycetidae</taxon>
        <taxon>Agaricales</taxon>
        <taxon>Marasmiineae</taxon>
        <taxon>Omphalotaceae</taxon>
        <taxon>Marasmiellus</taxon>
    </lineage>
</organism>
<feature type="transmembrane region" description="Helical" evidence="2">
    <location>
        <begin position="52"/>
        <end position="73"/>
    </location>
</feature>
<evidence type="ECO:0000256" key="2">
    <source>
        <dbReference type="SAM" id="Phobius"/>
    </source>
</evidence>
<dbReference type="Proteomes" id="UP001498398">
    <property type="component" value="Unassembled WGS sequence"/>
</dbReference>
<protein>
    <submittedName>
        <fullName evidence="3">Uncharacterized protein</fullName>
    </submittedName>
</protein>
<name>A0ABR1IVY4_9AGAR</name>